<dbReference type="Proteomes" id="UP000252139">
    <property type="component" value="Unassembled WGS sequence"/>
</dbReference>
<accession>A0A367IJX6</accession>
<feature type="non-terminal residue" evidence="2">
    <location>
        <position position="1"/>
    </location>
</feature>
<name>A0A367IJX6_RHIAZ</name>
<evidence type="ECO:0000313" key="2">
    <source>
        <dbReference type="EMBL" id="RCH77984.1"/>
    </source>
</evidence>
<dbReference type="Pfam" id="PF12473">
    <property type="entry name" value="DUF3694"/>
    <property type="match status" value="1"/>
</dbReference>
<feature type="domain" description="Kinesin-like" evidence="1">
    <location>
        <begin position="2"/>
        <end position="113"/>
    </location>
</feature>
<evidence type="ECO:0000259" key="1">
    <source>
        <dbReference type="Pfam" id="PF12473"/>
    </source>
</evidence>
<dbReference type="OrthoDB" id="3176171at2759"/>
<dbReference type="AlphaFoldDB" id="A0A367IJX6"/>
<gene>
    <name evidence="2" type="ORF">CU097_000848</name>
</gene>
<reference evidence="2 3" key="1">
    <citation type="journal article" date="2018" name="G3 (Bethesda)">
        <title>Phylogenetic and Phylogenomic Definition of Rhizopus Species.</title>
        <authorList>
            <person name="Gryganskyi A.P."/>
            <person name="Golan J."/>
            <person name="Dolatabadi S."/>
            <person name="Mondo S."/>
            <person name="Robb S."/>
            <person name="Idnurm A."/>
            <person name="Muszewska A."/>
            <person name="Steczkiewicz K."/>
            <person name="Masonjones S."/>
            <person name="Liao H.L."/>
            <person name="Gajdeczka M.T."/>
            <person name="Anike F."/>
            <person name="Vuek A."/>
            <person name="Anishchenko I.M."/>
            <person name="Voigt K."/>
            <person name="de Hoog G.S."/>
            <person name="Smith M.E."/>
            <person name="Heitman J."/>
            <person name="Vilgalys R."/>
            <person name="Stajich J.E."/>
        </authorList>
    </citation>
    <scope>NUCLEOTIDE SEQUENCE [LARGE SCALE GENOMIC DNA]</scope>
    <source>
        <strain evidence="2 3">CBS 357.93</strain>
    </source>
</reference>
<dbReference type="InterPro" id="IPR022164">
    <property type="entry name" value="Kinesin-like"/>
</dbReference>
<dbReference type="EMBL" id="PJQL01005500">
    <property type="protein sequence ID" value="RCH77984.1"/>
    <property type="molecule type" value="Genomic_DNA"/>
</dbReference>
<keyword evidence="3" id="KW-1185">Reference proteome</keyword>
<dbReference type="STRING" id="86630.A0A367IJX6"/>
<protein>
    <recommendedName>
        <fullName evidence="1">Kinesin-like domain-containing protein</fullName>
    </recommendedName>
</protein>
<feature type="non-terminal residue" evidence="2">
    <location>
        <position position="178"/>
    </location>
</feature>
<comment type="caution">
    <text evidence="2">The sequence shown here is derived from an EMBL/GenBank/DDBJ whole genome shotgun (WGS) entry which is preliminary data.</text>
</comment>
<evidence type="ECO:0000313" key="3">
    <source>
        <dbReference type="Proteomes" id="UP000252139"/>
    </source>
</evidence>
<organism evidence="2 3">
    <name type="scientific">Rhizopus azygosporus</name>
    <name type="common">Rhizopus microsporus var. azygosporus</name>
    <dbReference type="NCBI Taxonomy" id="86630"/>
    <lineage>
        <taxon>Eukaryota</taxon>
        <taxon>Fungi</taxon>
        <taxon>Fungi incertae sedis</taxon>
        <taxon>Mucoromycota</taxon>
        <taxon>Mucoromycotina</taxon>
        <taxon>Mucoromycetes</taxon>
        <taxon>Mucorales</taxon>
        <taxon>Mucorineae</taxon>
        <taxon>Rhizopodaceae</taxon>
        <taxon>Rhizopus</taxon>
    </lineage>
</organism>
<sequence length="178" mass="19957">SELNFERIVEVRMGQVRLVDAKDRIIETPASAQADINLKLIDSKRNSQASVTEGHKLRAQCSWDSSLHDTLLLNAVTPNAHKVLLTLTWIVRNQNQCEIKFQKEIAVHIKDQSKAASIKKKSASHSPNKRASVIMNFFSLKSGHPKNHISCLYVVEHQAEVFGIPNICKQDLPSRVLG</sequence>
<proteinExistence type="predicted"/>